<keyword evidence="5 15" id="KW-1003">Cell membrane</keyword>
<evidence type="ECO:0000256" key="15">
    <source>
        <dbReference type="HAMAP-Rule" id="MF_00521"/>
    </source>
</evidence>
<evidence type="ECO:0000256" key="2">
    <source>
        <dbReference type="ARBA" id="ARBA00004713"/>
    </source>
</evidence>
<keyword evidence="17" id="KW-1185">Reference proteome</keyword>
<dbReference type="Proteomes" id="UP001359886">
    <property type="component" value="Unassembled WGS sequence"/>
</dbReference>
<comment type="similarity">
    <text evidence="3 15">Belongs to the protein kinase superfamily. KdkA/RfaP family.</text>
</comment>
<evidence type="ECO:0000256" key="3">
    <source>
        <dbReference type="ARBA" id="ARBA00010327"/>
    </source>
</evidence>
<dbReference type="HAMAP" id="MF_00521">
    <property type="entry name" value="KDO_kinase"/>
    <property type="match status" value="1"/>
</dbReference>
<evidence type="ECO:0000256" key="4">
    <source>
        <dbReference type="ARBA" id="ARBA00011988"/>
    </source>
</evidence>
<gene>
    <name evidence="15" type="primary">kdkA</name>
    <name evidence="16" type="ORF">V3330_12870</name>
</gene>
<proteinExistence type="inferred from homology"/>
<keyword evidence="8 15" id="KW-0547">Nucleotide-binding</keyword>
<accession>A0AAW9RHQ2</accession>
<dbReference type="GO" id="GO:0005886">
    <property type="term" value="C:plasma membrane"/>
    <property type="evidence" value="ECO:0007669"/>
    <property type="project" value="UniProtKB-SubCell"/>
</dbReference>
<evidence type="ECO:0000256" key="6">
    <source>
        <dbReference type="ARBA" id="ARBA00022519"/>
    </source>
</evidence>
<dbReference type="NCBIfam" id="NF002475">
    <property type="entry name" value="PRK01723.1"/>
    <property type="match status" value="1"/>
</dbReference>
<evidence type="ECO:0000256" key="8">
    <source>
        <dbReference type="ARBA" id="ARBA00022741"/>
    </source>
</evidence>
<evidence type="ECO:0000256" key="12">
    <source>
        <dbReference type="ARBA" id="ARBA00023136"/>
    </source>
</evidence>
<dbReference type="GO" id="GO:0016301">
    <property type="term" value="F:kinase activity"/>
    <property type="evidence" value="ECO:0007669"/>
    <property type="project" value="UniProtKB-KW"/>
</dbReference>
<evidence type="ECO:0000256" key="13">
    <source>
        <dbReference type="ARBA" id="ARBA00029511"/>
    </source>
</evidence>
<dbReference type="GO" id="GO:0005524">
    <property type="term" value="F:ATP binding"/>
    <property type="evidence" value="ECO:0007669"/>
    <property type="project" value="UniProtKB-UniRule"/>
</dbReference>
<protein>
    <recommendedName>
        <fullName evidence="13 15">3-deoxy-D-manno-octulosonic acid kinase</fullName>
        <shortName evidence="15">Kdo kinase</shortName>
        <ecNumber evidence="4 15">2.7.1.166</ecNumber>
    </recommendedName>
</protein>
<evidence type="ECO:0000313" key="17">
    <source>
        <dbReference type="Proteomes" id="UP001359886"/>
    </source>
</evidence>
<dbReference type="AlphaFoldDB" id="A0AAW9RHQ2"/>
<keyword evidence="7 15" id="KW-0808">Transferase</keyword>
<dbReference type="EMBL" id="JAZHOG010000008">
    <property type="protein sequence ID" value="MEJ8568519.1"/>
    <property type="molecule type" value="Genomic_DNA"/>
</dbReference>
<comment type="caution">
    <text evidence="16">The sequence shown here is derived from an EMBL/GenBank/DDBJ whole genome shotgun (WGS) entry which is preliminary data.</text>
</comment>
<reference evidence="16 17" key="1">
    <citation type="submission" date="2024-02" db="EMBL/GenBank/DDBJ databases">
        <title>A novel Wenzhouxiangellaceae bacterium, isolated from coastal sediments.</title>
        <authorList>
            <person name="Du Z.-J."/>
            <person name="Ye Y.-Q."/>
            <person name="Zhang X.-Y."/>
        </authorList>
    </citation>
    <scope>NUCLEOTIDE SEQUENCE [LARGE SCALE GENOMIC DNA]</scope>
    <source>
        <strain evidence="16 17">CH-27</strain>
    </source>
</reference>
<organism evidence="16 17">
    <name type="scientific">Elongatibacter sediminis</name>
    <dbReference type="NCBI Taxonomy" id="3119006"/>
    <lineage>
        <taxon>Bacteria</taxon>
        <taxon>Pseudomonadati</taxon>
        <taxon>Pseudomonadota</taxon>
        <taxon>Gammaproteobacteria</taxon>
        <taxon>Chromatiales</taxon>
        <taxon>Wenzhouxiangellaceae</taxon>
        <taxon>Elongatibacter</taxon>
    </lineage>
</organism>
<keyword evidence="11 15" id="KW-0448">Lipopolysaccharide biosynthesis</keyword>
<comment type="subcellular location">
    <subcellularLocation>
        <location evidence="1 15">Cell inner membrane</location>
        <topology evidence="1 15">Peripheral membrane protein</topology>
        <orientation evidence="1 15">Cytoplasmic side</orientation>
    </subcellularLocation>
</comment>
<dbReference type="Gene3D" id="1.10.510.10">
    <property type="entry name" value="Transferase(Phosphotransferase) domain 1"/>
    <property type="match status" value="1"/>
</dbReference>
<dbReference type="RefSeq" id="WP_354695841.1">
    <property type="nucleotide sequence ID" value="NZ_JAZHOG010000008.1"/>
</dbReference>
<evidence type="ECO:0000256" key="10">
    <source>
        <dbReference type="ARBA" id="ARBA00022840"/>
    </source>
</evidence>
<feature type="active site" evidence="15">
    <location>
        <position position="168"/>
    </location>
</feature>
<dbReference type="EC" id="2.7.1.166" evidence="4 15"/>
<evidence type="ECO:0000256" key="11">
    <source>
        <dbReference type="ARBA" id="ARBA00022985"/>
    </source>
</evidence>
<dbReference type="GO" id="GO:0009244">
    <property type="term" value="P:lipopolysaccharide core region biosynthetic process"/>
    <property type="evidence" value="ECO:0007669"/>
    <property type="project" value="UniProtKB-UniRule"/>
</dbReference>
<comment type="pathway">
    <text evidence="2 15">Bacterial outer membrane biogenesis; LPS core biosynthesis.</text>
</comment>
<evidence type="ECO:0000256" key="5">
    <source>
        <dbReference type="ARBA" id="ARBA00022475"/>
    </source>
</evidence>
<keyword evidence="6 15" id="KW-0997">Cell inner membrane</keyword>
<evidence type="ECO:0000256" key="14">
    <source>
        <dbReference type="ARBA" id="ARBA00034417"/>
    </source>
</evidence>
<sequence length="235" mass="26749">MKISYEQSRSRAIVYDANRIEQPDERLFEPRYWREQGAIRGQARGRGSALMLDTPFGPAVLRQYLRGGQVARFSRDRYIFTGYRRSRPMREVGVLAYLVRQGLPVPRPLGAICRRYGPTYQGALITRRIEGAEPLADVMGQQACDDPVWATIGVTIRRMHEAGVVHADLNARNILVAGDSRVYLLDFDRAVLKRGAGQRYRANLERLKRSLVKCWPSAADGFEECWTRIKLGYSG</sequence>
<dbReference type="GO" id="GO:0016773">
    <property type="term" value="F:phosphotransferase activity, alcohol group as acceptor"/>
    <property type="evidence" value="ECO:0007669"/>
    <property type="project" value="UniProtKB-UniRule"/>
</dbReference>
<name>A0AAW9RHQ2_9GAMM</name>
<comment type="function">
    <text evidence="15">Catalyzes the ATP-dependent phosphorylation of the 3-deoxy-D-manno-octulosonic acid (Kdo) residue in Kdo-lipid IV(A) at the 4-OH position.</text>
</comment>
<dbReference type="Pfam" id="PF06293">
    <property type="entry name" value="Kdo"/>
    <property type="match status" value="1"/>
</dbReference>
<keyword evidence="12 15" id="KW-0472">Membrane</keyword>
<keyword evidence="10 15" id="KW-0067">ATP-binding</keyword>
<evidence type="ECO:0000313" key="16">
    <source>
        <dbReference type="EMBL" id="MEJ8568519.1"/>
    </source>
</evidence>
<comment type="catalytic activity">
    <reaction evidence="14 15">
        <text>an alpha-Kdo-(2-&gt;6)-lipid IVA + ATP = a 4-O-phospho-alpha-Kdo-(2-&gt;6)-lipid IVA + ADP + H(+)</text>
        <dbReference type="Rhea" id="RHEA:74271"/>
        <dbReference type="ChEBI" id="CHEBI:15378"/>
        <dbReference type="ChEBI" id="CHEBI:30616"/>
        <dbReference type="ChEBI" id="CHEBI:176428"/>
        <dbReference type="ChEBI" id="CHEBI:193140"/>
        <dbReference type="ChEBI" id="CHEBI:456216"/>
        <dbReference type="EC" id="2.7.1.166"/>
    </reaction>
</comment>
<dbReference type="SUPFAM" id="SSF56112">
    <property type="entry name" value="Protein kinase-like (PK-like)"/>
    <property type="match status" value="1"/>
</dbReference>
<evidence type="ECO:0000256" key="9">
    <source>
        <dbReference type="ARBA" id="ARBA00022777"/>
    </source>
</evidence>
<dbReference type="InterPro" id="IPR022826">
    <property type="entry name" value="KDO_kinase"/>
</dbReference>
<evidence type="ECO:0000256" key="1">
    <source>
        <dbReference type="ARBA" id="ARBA00004515"/>
    </source>
</evidence>
<dbReference type="InterPro" id="IPR011009">
    <property type="entry name" value="Kinase-like_dom_sf"/>
</dbReference>
<evidence type="ECO:0000256" key="7">
    <source>
        <dbReference type="ARBA" id="ARBA00022679"/>
    </source>
</evidence>
<keyword evidence="9 15" id="KW-0418">Kinase</keyword>